<reference evidence="2" key="1">
    <citation type="journal article" date="2022" name="Mol. Ecol. Resour.">
        <title>The genomes of chicory, endive, great burdock and yacon provide insights into Asteraceae palaeo-polyploidization history and plant inulin production.</title>
        <authorList>
            <person name="Fan W."/>
            <person name="Wang S."/>
            <person name="Wang H."/>
            <person name="Wang A."/>
            <person name="Jiang F."/>
            <person name="Liu H."/>
            <person name="Zhao H."/>
            <person name="Xu D."/>
            <person name="Zhang Y."/>
        </authorList>
    </citation>
    <scope>NUCLEOTIDE SEQUENCE [LARGE SCALE GENOMIC DNA]</scope>
    <source>
        <strain evidence="2">cv. Punajuju</strain>
    </source>
</reference>
<reference evidence="1 2" key="2">
    <citation type="journal article" date="2022" name="Mol. Ecol. Resour.">
        <title>The genomes of chicory, endive, great burdock and yacon provide insights into Asteraceae paleo-polyploidization history and plant inulin production.</title>
        <authorList>
            <person name="Fan W."/>
            <person name="Wang S."/>
            <person name="Wang H."/>
            <person name="Wang A."/>
            <person name="Jiang F."/>
            <person name="Liu H."/>
            <person name="Zhao H."/>
            <person name="Xu D."/>
            <person name="Zhang Y."/>
        </authorList>
    </citation>
    <scope>NUCLEOTIDE SEQUENCE [LARGE SCALE GENOMIC DNA]</scope>
    <source>
        <strain evidence="2">cv. Punajuju</strain>
        <tissue evidence="1">Leaves</tissue>
    </source>
</reference>
<dbReference type="Proteomes" id="UP001055811">
    <property type="component" value="Linkage Group LG01"/>
</dbReference>
<comment type="caution">
    <text evidence="1">The sequence shown here is derived from an EMBL/GenBank/DDBJ whole genome shotgun (WGS) entry which is preliminary data.</text>
</comment>
<accession>A0ACB9H9B0</accession>
<protein>
    <submittedName>
        <fullName evidence="1">Uncharacterized protein</fullName>
    </submittedName>
</protein>
<name>A0ACB9H9B0_CICIN</name>
<keyword evidence="2" id="KW-1185">Reference proteome</keyword>
<evidence type="ECO:0000313" key="1">
    <source>
        <dbReference type="EMBL" id="KAI3792274.1"/>
    </source>
</evidence>
<gene>
    <name evidence="1" type="ORF">L2E82_06149</name>
</gene>
<organism evidence="1 2">
    <name type="scientific">Cichorium intybus</name>
    <name type="common">Chicory</name>
    <dbReference type="NCBI Taxonomy" id="13427"/>
    <lineage>
        <taxon>Eukaryota</taxon>
        <taxon>Viridiplantae</taxon>
        <taxon>Streptophyta</taxon>
        <taxon>Embryophyta</taxon>
        <taxon>Tracheophyta</taxon>
        <taxon>Spermatophyta</taxon>
        <taxon>Magnoliopsida</taxon>
        <taxon>eudicotyledons</taxon>
        <taxon>Gunneridae</taxon>
        <taxon>Pentapetalae</taxon>
        <taxon>asterids</taxon>
        <taxon>campanulids</taxon>
        <taxon>Asterales</taxon>
        <taxon>Asteraceae</taxon>
        <taxon>Cichorioideae</taxon>
        <taxon>Cichorieae</taxon>
        <taxon>Cichoriinae</taxon>
        <taxon>Cichorium</taxon>
    </lineage>
</organism>
<proteinExistence type="predicted"/>
<dbReference type="EMBL" id="CM042009">
    <property type="protein sequence ID" value="KAI3792274.1"/>
    <property type="molecule type" value="Genomic_DNA"/>
</dbReference>
<sequence length="93" mass="10403">MATPKQPATTAHRLATHHRRRRRVSAQKHTAVAIAAAPLPKCLLSSSSRSDSVSPWLAENREPNQTKCRSRFPKSHTLDVVIGGGDERGWRRR</sequence>
<evidence type="ECO:0000313" key="2">
    <source>
        <dbReference type="Proteomes" id="UP001055811"/>
    </source>
</evidence>